<dbReference type="EMBL" id="FQVL01000017">
    <property type="protein sequence ID" value="SHF36594.1"/>
    <property type="molecule type" value="Genomic_DNA"/>
</dbReference>
<reference evidence="2 3" key="1">
    <citation type="submission" date="2016-11" db="EMBL/GenBank/DDBJ databases">
        <authorList>
            <person name="Jaros S."/>
            <person name="Januszkiewicz K."/>
            <person name="Wedrychowicz H."/>
        </authorList>
    </citation>
    <scope>NUCLEOTIDE SEQUENCE [LARGE SCALE GENOMIC DNA]</scope>
    <source>
        <strain evidence="2 3">DSM 44666</strain>
    </source>
</reference>
<evidence type="ECO:0000313" key="3">
    <source>
        <dbReference type="Proteomes" id="UP000184476"/>
    </source>
</evidence>
<organism evidence="2 3">
    <name type="scientific">Seinonella peptonophila</name>
    <dbReference type="NCBI Taxonomy" id="112248"/>
    <lineage>
        <taxon>Bacteria</taxon>
        <taxon>Bacillati</taxon>
        <taxon>Bacillota</taxon>
        <taxon>Bacilli</taxon>
        <taxon>Bacillales</taxon>
        <taxon>Thermoactinomycetaceae</taxon>
        <taxon>Seinonella</taxon>
    </lineage>
</organism>
<proteinExistence type="predicted"/>
<dbReference type="PANTHER" id="PTHR45036:SF1">
    <property type="entry name" value="METHYLTRANSFERASE LIKE 7A"/>
    <property type="match status" value="1"/>
</dbReference>
<accession>A0A1M5B255</accession>
<keyword evidence="3" id="KW-1185">Reference proteome</keyword>
<dbReference type="Pfam" id="PF08241">
    <property type="entry name" value="Methyltransf_11"/>
    <property type="match status" value="1"/>
</dbReference>
<dbReference type="RefSeq" id="WP_073157937.1">
    <property type="nucleotide sequence ID" value="NZ_FQVL01000017.1"/>
</dbReference>
<dbReference type="Proteomes" id="UP000184476">
    <property type="component" value="Unassembled WGS sequence"/>
</dbReference>
<dbReference type="InterPro" id="IPR013216">
    <property type="entry name" value="Methyltransf_11"/>
</dbReference>
<dbReference type="Gene3D" id="3.40.50.150">
    <property type="entry name" value="Vaccinia Virus protein VP39"/>
    <property type="match status" value="1"/>
</dbReference>
<dbReference type="SUPFAM" id="SSF53335">
    <property type="entry name" value="S-adenosyl-L-methionine-dependent methyltransferases"/>
    <property type="match status" value="1"/>
</dbReference>
<name>A0A1M5B255_9BACL</name>
<evidence type="ECO:0000313" key="2">
    <source>
        <dbReference type="EMBL" id="SHF36594.1"/>
    </source>
</evidence>
<dbReference type="GO" id="GO:0032259">
    <property type="term" value="P:methylation"/>
    <property type="evidence" value="ECO:0007669"/>
    <property type="project" value="UniProtKB-KW"/>
</dbReference>
<dbReference type="InterPro" id="IPR052356">
    <property type="entry name" value="Thiol_S-MT"/>
</dbReference>
<sequence>MDKKVQVQKFDKQAKKYEKMQKNDPIAKFRKRIFPEAEGRVLEVAIGAGLNLPFYKNVTELVGIDFSLEMLRVAKQASLQYSFPIKLNQADVETAEFEANSFDTIVSSLSFCTYENPIHVMNQFSKWCKPNGKILMLEHGKSTNRMLSILQKAIDPLAFKMIGCHQDREILHYVNSSNLEVLNVNRSIAGLLYFIWARPIGQ</sequence>
<dbReference type="GO" id="GO:0008757">
    <property type="term" value="F:S-adenosylmethionine-dependent methyltransferase activity"/>
    <property type="evidence" value="ECO:0007669"/>
    <property type="project" value="InterPro"/>
</dbReference>
<dbReference type="PANTHER" id="PTHR45036">
    <property type="entry name" value="METHYLTRANSFERASE LIKE 7B"/>
    <property type="match status" value="1"/>
</dbReference>
<evidence type="ECO:0000259" key="1">
    <source>
        <dbReference type="Pfam" id="PF08241"/>
    </source>
</evidence>
<keyword evidence="2" id="KW-0489">Methyltransferase</keyword>
<protein>
    <submittedName>
        <fullName evidence="2">Ubiquinone/menaquinone biosynthesis C-methylase UbiE</fullName>
    </submittedName>
</protein>
<feature type="domain" description="Methyltransferase type 11" evidence="1">
    <location>
        <begin position="42"/>
        <end position="135"/>
    </location>
</feature>
<dbReference type="STRING" id="112248.SAMN05444392_11744"/>
<gene>
    <name evidence="2" type="ORF">SAMN05444392_11744</name>
</gene>
<dbReference type="AlphaFoldDB" id="A0A1M5B255"/>
<keyword evidence="2" id="KW-0808">Transferase</keyword>
<keyword evidence="2" id="KW-0830">Ubiquinone</keyword>
<dbReference type="InterPro" id="IPR029063">
    <property type="entry name" value="SAM-dependent_MTases_sf"/>
</dbReference>
<dbReference type="OrthoDB" id="9772751at2"/>